<evidence type="ECO:0000313" key="3">
    <source>
        <dbReference type="Proteomes" id="UP001064782"/>
    </source>
</evidence>
<dbReference type="EMBL" id="BRXE01000008">
    <property type="protein sequence ID" value="GLB81986.1"/>
    <property type="molecule type" value="Genomic_DNA"/>
</dbReference>
<sequence length="64" mass="7100">MALLQPCTVDRHACGPAHWIGPIDGDGDAAALRDWLEHGQWESTPLPTRLARHSRWVNTANESN</sequence>
<organism evidence="2 3">
    <name type="scientific">Mycobacterium kiyosense</name>
    <dbReference type="NCBI Taxonomy" id="2871094"/>
    <lineage>
        <taxon>Bacteria</taxon>
        <taxon>Bacillati</taxon>
        <taxon>Actinomycetota</taxon>
        <taxon>Actinomycetes</taxon>
        <taxon>Mycobacteriales</taxon>
        <taxon>Mycobacteriaceae</taxon>
        <taxon>Mycobacterium</taxon>
    </lineage>
</organism>
<dbReference type="Proteomes" id="UP001165663">
    <property type="component" value="Unassembled WGS sequence"/>
</dbReference>
<accession>A0A9P3QBM8</accession>
<evidence type="ECO:0000313" key="2">
    <source>
        <dbReference type="EMBL" id="GLD33769.1"/>
    </source>
</evidence>
<name>A0A9P3QBM8_9MYCO</name>
<reference evidence="2" key="1">
    <citation type="submission" date="2022-08" db="EMBL/GenBank/DDBJ databases">
        <title>Mycobacterium kiyosense sp. nov., scotochromogenic slow-glowing species isolated from respiratory specimens.</title>
        <authorList>
            <person name="Fukano H."/>
            <person name="Kazumi Y."/>
            <person name="Sakagami N."/>
            <person name="Ato M."/>
            <person name="Mitarai S."/>
            <person name="Hoshino Y."/>
        </authorList>
    </citation>
    <scope>NUCLEOTIDE SEQUENCE</scope>
    <source>
        <strain evidence="2">1413</strain>
        <strain evidence="1">SRL2020-028</strain>
    </source>
</reference>
<dbReference type="EMBL" id="BRZI01000117">
    <property type="protein sequence ID" value="GLD33769.1"/>
    <property type="molecule type" value="Genomic_DNA"/>
</dbReference>
<dbReference type="AlphaFoldDB" id="A0A9P3QBM8"/>
<keyword evidence="3" id="KW-1185">Reference proteome</keyword>
<gene>
    <name evidence="2" type="ORF">Mkiyose1413_56520</name>
    <name evidence="1" type="ORF">SRL2020028_12420</name>
</gene>
<evidence type="ECO:0000313" key="1">
    <source>
        <dbReference type="EMBL" id="GLB81986.1"/>
    </source>
</evidence>
<protein>
    <submittedName>
        <fullName evidence="2">Uncharacterized protein</fullName>
    </submittedName>
</protein>
<dbReference type="Proteomes" id="UP001064782">
    <property type="component" value="Unassembled WGS sequence"/>
</dbReference>
<comment type="caution">
    <text evidence="2">The sequence shown here is derived from an EMBL/GenBank/DDBJ whole genome shotgun (WGS) entry which is preliminary data.</text>
</comment>
<proteinExistence type="predicted"/>